<organism evidence="2 3">
    <name type="scientific">Alteromonas genovensis</name>
    <dbReference type="NCBI Taxonomy" id="471225"/>
    <lineage>
        <taxon>Bacteria</taxon>
        <taxon>Pseudomonadati</taxon>
        <taxon>Pseudomonadota</taxon>
        <taxon>Gammaproteobacteria</taxon>
        <taxon>Alteromonadales</taxon>
        <taxon>Alteromonadaceae</taxon>
        <taxon>Alteromonas/Salinimonas group</taxon>
        <taxon>Alteromonas</taxon>
    </lineage>
</organism>
<dbReference type="InterPro" id="IPR003018">
    <property type="entry name" value="GAF"/>
</dbReference>
<accession>A0A6N9TCJ7</accession>
<feature type="domain" description="GAF" evidence="1">
    <location>
        <begin position="27"/>
        <end position="163"/>
    </location>
</feature>
<dbReference type="PANTHER" id="PTHR43102">
    <property type="entry name" value="SLR1143 PROTEIN"/>
    <property type="match status" value="1"/>
</dbReference>
<gene>
    <name evidence="2" type="ORF">GTQ48_05010</name>
</gene>
<dbReference type="Proteomes" id="UP000471381">
    <property type="component" value="Unassembled WGS sequence"/>
</dbReference>
<evidence type="ECO:0000259" key="1">
    <source>
        <dbReference type="SMART" id="SM00065"/>
    </source>
</evidence>
<name>A0A6N9TCJ7_9ALTE</name>
<protein>
    <submittedName>
        <fullName evidence="2">GAF domain-containing protein</fullName>
    </submittedName>
</protein>
<keyword evidence="3" id="KW-1185">Reference proteome</keyword>
<dbReference type="SMART" id="SM00065">
    <property type="entry name" value="GAF"/>
    <property type="match status" value="1"/>
</dbReference>
<dbReference type="Gene3D" id="3.30.450.40">
    <property type="match status" value="1"/>
</dbReference>
<evidence type="ECO:0000313" key="2">
    <source>
        <dbReference type="EMBL" id="NDW14890.1"/>
    </source>
</evidence>
<dbReference type="EMBL" id="JAAAWO010000002">
    <property type="protein sequence ID" value="NDW14890.1"/>
    <property type="molecule type" value="Genomic_DNA"/>
</dbReference>
<proteinExistence type="predicted"/>
<comment type="caution">
    <text evidence="2">The sequence shown here is derived from an EMBL/GenBank/DDBJ whole genome shotgun (WGS) entry which is preliminary data.</text>
</comment>
<sequence>MTDLYPQPSHEGERLKALYKLDILDTPPDERLDAVTKNVQEFFKCKICLVSLIADDRQWFKSRQCLDVSETPRNVSFCTYAIAEEEYLIVPDAHEDDRFANNPLVKGEPFIRAYAGIILRSTDGYELGTLCVIHNSPRQFEDVDIVMLRHFGLQAESILRECEKG</sequence>
<reference evidence="2 3" key="1">
    <citation type="submission" date="2020-01" db="EMBL/GenBank/DDBJ databases">
        <title>Genomes of bacteria type strains.</title>
        <authorList>
            <person name="Chen J."/>
            <person name="Zhu S."/>
            <person name="Yang J."/>
        </authorList>
    </citation>
    <scope>NUCLEOTIDE SEQUENCE [LARGE SCALE GENOMIC DNA]</scope>
    <source>
        <strain evidence="2 3">LMG 24078</strain>
    </source>
</reference>
<dbReference type="AlphaFoldDB" id="A0A6N9TCJ7"/>
<dbReference type="InterPro" id="IPR029016">
    <property type="entry name" value="GAF-like_dom_sf"/>
</dbReference>
<dbReference type="Pfam" id="PF01590">
    <property type="entry name" value="GAF"/>
    <property type="match status" value="1"/>
</dbReference>
<dbReference type="SUPFAM" id="SSF55781">
    <property type="entry name" value="GAF domain-like"/>
    <property type="match status" value="1"/>
</dbReference>
<evidence type="ECO:0000313" key="3">
    <source>
        <dbReference type="Proteomes" id="UP000471381"/>
    </source>
</evidence>
<dbReference type="PANTHER" id="PTHR43102:SF2">
    <property type="entry name" value="GAF DOMAIN-CONTAINING PROTEIN"/>
    <property type="match status" value="1"/>
</dbReference>